<dbReference type="GeneID" id="9677543"/>
<dbReference type="OMA" id="YGFASER"/>
<dbReference type="OrthoDB" id="4500473at2759"/>
<name>C7ZP83_FUSV7</name>
<dbReference type="HOGENOM" id="CLU_057547_1_0_1"/>
<evidence type="ECO:0000313" key="1">
    <source>
        <dbReference type="EMBL" id="EEU34302.1"/>
    </source>
</evidence>
<organism evidence="1 2">
    <name type="scientific">Fusarium vanettenii (strain ATCC MYA-4622 / CBS 123669 / FGSC 9596 / NRRL 45880 / 77-13-4)</name>
    <name type="common">Fusarium solani subsp. pisi</name>
    <dbReference type="NCBI Taxonomy" id="660122"/>
    <lineage>
        <taxon>Eukaryota</taxon>
        <taxon>Fungi</taxon>
        <taxon>Dikarya</taxon>
        <taxon>Ascomycota</taxon>
        <taxon>Pezizomycotina</taxon>
        <taxon>Sordariomycetes</taxon>
        <taxon>Hypocreomycetidae</taxon>
        <taxon>Hypocreales</taxon>
        <taxon>Nectriaceae</taxon>
        <taxon>Fusarium</taxon>
        <taxon>Fusarium solani species complex</taxon>
        <taxon>Fusarium vanettenii</taxon>
    </lineage>
</organism>
<accession>C7ZP83</accession>
<proteinExistence type="predicted"/>
<keyword evidence="2" id="KW-1185">Reference proteome</keyword>
<dbReference type="KEGG" id="nhe:NECHADRAFT_85629"/>
<dbReference type="RefSeq" id="XP_003040015.1">
    <property type="nucleotide sequence ID" value="XM_003039969.1"/>
</dbReference>
<dbReference type="Proteomes" id="UP000005206">
    <property type="component" value="Chromosome 10"/>
</dbReference>
<dbReference type="InParanoid" id="C7ZP83"/>
<reference evidence="1 2" key="1">
    <citation type="journal article" date="2009" name="PLoS Genet.">
        <title>The genome of Nectria haematococca: contribution of supernumerary chromosomes to gene expansion.</title>
        <authorList>
            <person name="Coleman J.J."/>
            <person name="Rounsley S.D."/>
            <person name="Rodriguez-Carres M."/>
            <person name="Kuo A."/>
            <person name="Wasmann C.C."/>
            <person name="Grimwood J."/>
            <person name="Schmutz J."/>
            <person name="Taga M."/>
            <person name="White G.J."/>
            <person name="Zhou S."/>
            <person name="Schwartz D.C."/>
            <person name="Freitag M."/>
            <person name="Ma L.J."/>
            <person name="Danchin E.G."/>
            <person name="Henrissat B."/>
            <person name="Coutinho P.M."/>
            <person name="Nelson D.R."/>
            <person name="Straney D."/>
            <person name="Napoli C.A."/>
            <person name="Barker B.M."/>
            <person name="Gribskov M."/>
            <person name="Rep M."/>
            <person name="Kroken S."/>
            <person name="Molnar I."/>
            <person name="Rensing C."/>
            <person name="Kennell J.C."/>
            <person name="Zamora J."/>
            <person name="Farman M.L."/>
            <person name="Selker E.U."/>
            <person name="Salamov A."/>
            <person name="Shapiro H."/>
            <person name="Pangilinan J."/>
            <person name="Lindquist E."/>
            <person name="Lamers C."/>
            <person name="Grigoriev I.V."/>
            <person name="Geiser D.M."/>
            <person name="Covert S.F."/>
            <person name="Temporini E."/>
            <person name="Vanetten H.D."/>
        </authorList>
    </citation>
    <scope>NUCLEOTIDE SEQUENCE [LARGE SCALE GENOMIC DNA]</scope>
    <source>
        <strain evidence="2">ATCC MYA-4622 / CBS 123669 / FGSC 9596 / NRRL 45880 / 77-13-4</strain>
    </source>
</reference>
<gene>
    <name evidence="1" type="ORF">NECHADRAFT_85629</name>
</gene>
<dbReference type="AlphaFoldDB" id="C7ZP83"/>
<evidence type="ECO:0000313" key="2">
    <source>
        <dbReference type="Proteomes" id="UP000005206"/>
    </source>
</evidence>
<sequence>MVVTTPTYHIISRVPPPPQGPLKLGTVIDSLEELIPLSDSLDVEGSRVTQFREEDFEVNRAQILKGAGGVGFKVLGMPVGIDISGGGDTAVNDTYKFKELDTVSFNPTPDDYQKAVAASQLQDYLEDSGYTPVYIVTGMKIGHRPEVTLRRGNQVNGTFTIGISDGNATLGTNANASSSSNIVQGSKSSPDSIVFAIRVRKLSFTKRYYIWGPRKLRNDPYNCSAELVGVGREADKSSEPAIFDVKEMDLDEEILGRATQERGNSQEGRFILVL</sequence>
<dbReference type="EMBL" id="GG698970">
    <property type="protein sequence ID" value="EEU34302.1"/>
    <property type="molecule type" value="Genomic_DNA"/>
</dbReference>
<dbReference type="VEuPathDB" id="FungiDB:NECHADRAFT_85629"/>
<protein>
    <submittedName>
        <fullName evidence="1">Uncharacterized protein</fullName>
    </submittedName>
</protein>